<dbReference type="Proteomes" id="UP001165080">
    <property type="component" value="Unassembled WGS sequence"/>
</dbReference>
<gene>
    <name evidence="2" type="primary">PLEST010115</name>
    <name evidence="2" type="ORF">PLESTB_001289400</name>
</gene>
<protein>
    <submittedName>
        <fullName evidence="2">Uncharacterized protein</fullName>
    </submittedName>
</protein>
<evidence type="ECO:0000256" key="1">
    <source>
        <dbReference type="SAM" id="MobiDB-lite"/>
    </source>
</evidence>
<comment type="caution">
    <text evidence="2">The sequence shown here is derived from an EMBL/GenBank/DDBJ whole genome shotgun (WGS) entry which is preliminary data.</text>
</comment>
<sequence length="249" mass="27337">MMVGILPIESGLIDGSCYFQFLFRPHPTIVERADEHLTRLYGSPSLDYVAWHWHHGDVDNRVEEPVLMSKLYDIMTCAIQLGTRGGVDVKQRPLMLITDFKVFRRMVFRGEFTHLVTPDFTPHEIEDDYMDSIVLDNDNGTDGYDNGNDGYDNGNVGRSTASSQLVLPLVLPPRDVPPPASSIFVDLLLLARARCLLISTNPSGSNPSGSNPSGSNPSGSNPSGSNPSGSNHIAIWMGGKRLLECHESP</sequence>
<dbReference type="EMBL" id="BRXU01000020">
    <property type="protein sequence ID" value="GLC57920.1"/>
    <property type="molecule type" value="Genomic_DNA"/>
</dbReference>
<feature type="region of interest" description="Disordered" evidence="1">
    <location>
        <begin position="201"/>
        <end position="233"/>
    </location>
</feature>
<proteinExistence type="predicted"/>
<organism evidence="2 3">
    <name type="scientific">Pleodorina starrii</name>
    <dbReference type="NCBI Taxonomy" id="330485"/>
    <lineage>
        <taxon>Eukaryota</taxon>
        <taxon>Viridiplantae</taxon>
        <taxon>Chlorophyta</taxon>
        <taxon>core chlorophytes</taxon>
        <taxon>Chlorophyceae</taxon>
        <taxon>CS clade</taxon>
        <taxon>Chlamydomonadales</taxon>
        <taxon>Volvocaceae</taxon>
        <taxon>Pleodorina</taxon>
    </lineage>
</organism>
<name>A0A9W6BU39_9CHLO</name>
<accession>A0A9W6BU39</accession>
<keyword evidence="3" id="KW-1185">Reference proteome</keyword>
<dbReference type="AlphaFoldDB" id="A0A9W6BU39"/>
<reference evidence="2 3" key="1">
    <citation type="journal article" date="2023" name="Commun. Biol.">
        <title>Reorganization of the ancestral sex-determining regions during the evolution of trioecy in Pleodorina starrii.</title>
        <authorList>
            <person name="Takahashi K."/>
            <person name="Suzuki S."/>
            <person name="Kawai-Toyooka H."/>
            <person name="Yamamoto K."/>
            <person name="Hamaji T."/>
            <person name="Ootsuki R."/>
            <person name="Yamaguchi H."/>
            <person name="Kawachi M."/>
            <person name="Higashiyama T."/>
            <person name="Nozaki H."/>
        </authorList>
    </citation>
    <scope>NUCLEOTIDE SEQUENCE [LARGE SCALE GENOMIC DNA]</scope>
    <source>
        <strain evidence="2 3">NIES-4479</strain>
    </source>
</reference>
<feature type="compositionally biased region" description="Low complexity" evidence="1">
    <location>
        <begin position="201"/>
        <end position="231"/>
    </location>
</feature>
<evidence type="ECO:0000313" key="2">
    <source>
        <dbReference type="EMBL" id="GLC57920.1"/>
    </source>
</evidence>
<evidence type="ECO:0000313" key="3">
    <source>
        <dbReference type="Proteomes" id="UP001165080"/>
    </source>
</evidence>